<keyword evidence="1" id="KW-1133">Transmembrane helix</keyword>
<feature type="transmembrane region" description="Helical" evidence="1">
    <location>
        <begin position="120"/>
        <end position="140"/>
    </location>
</feature>
<evidence type="ECO:0000313" key="2">
    <source>
        <dbReference type="EMBL" id="MFD2872121.1"/>
    </source>
</evidence>
<dbReference type="Proteomes" id="UP001597557">
    <property type="component" value="Unassembled WGS sequence"/>
</dbReference>
<proteinExistence type="predicted"/>
<name>A0ABW5YA36_9SPHI</name>
<keyword evidence="3" id="KW-1185">Reference proteome</keyword>
<accession>A0ABW5YA36</accession>
<protein>
    <submittedName>
        <fullName evidence="2">Uncharacterized protein</fullName>
    </submittedName>
</protein>
<organism evidence="2 3">
    <name type="scientific">Mucilaginibacter ximonensis</name>
    <dbReference type="NCBI Taxonomy" id="538021"/>
    <lineage>
        <taxon>Bacteria</taxon>
        <taxon>Pseudomonadati</taxon>
        <taxon>Bacteroidota</taxon>
        <taxon>Sphingobacteriia</taxon>
        <taxon>Sphingobacteriales</taxon>
        <taxon>Sphingobacteriaceae</taxon>
        <taxon>Mucilaginibacter</taxon>
    </lineage>
</organism>
<evidence type="ECO:0000313" key="3">
    <source>
        <dbReference type="Proteomes" id="UP001597557"/>
    </source>
</evidence>
<dbReference type="EMBL" id="JBHUPD010000001">
    <property type="protein sequence ID" value="MFD2872121.1"/>
    <property type="molecule type" value="Genomic_DNA"/>
</dbReference>
<evidence type="ECO:0000256" key="1">
    <source>
        <dbReference type="SAM" id="Phobius"/>
    </source>
</evidence>
<keyword evidence="1" id="KW-0812">Transmembrane</keyword>
<comment type="caution">
    <text evidence="2">The sequence shown here is derived from an EMBL/GenBank/DDBJ whole genome shotgun (WGS) entry which is preliminary data.</text>
</comment>
<sequence length="242" mass="27217">MQARSYLNLPNITLAISLGLYLVSLTQQGYCISGACGDHWIGAYLVAMGAIGGIMSIAGLAWYANPALWAAWSQVNKHPKRAMIFSLIGTLLAASFLLATKISDIKPNTVSYITGYQAGYWLWLASMGVMLIGSAISYLMGRKQGVNSGRLILIQVDFNDRYPGGVKLNTRKDVYRYKKTKIKLHYGIKAILWDEDYDDKKRDDLAVEAFIYFNPTEKSWVARFNFEDLLHESQREKPLLDN</sequence>
<gene>
    <name evidence="2" type="ORF">ACFS5N_06565</name>
</gene>
<reference evidence="3" key="1">
    <citation type="journal article" date="2019" name="Int. J. Syst. Evol. Microbiol.">
        <title>The Global Catalogue of Microorganisms (GCM) 10K type strain sequencing project: providing services to taxonomists for standard genome sequencing and annotation.</title>
        <authorList>
            <consortium name="The Broad Institute Genomics Platform"/>
            <consortium name="The Broad Institute Genome Sequencing Center for Infectious Disease"/>
            <person name="Wu L."/>
            <person name="Ma J."/>
        </authorList>
    </citation>
    <scope>NUCLEOTIDE SEQUENCE [LARGE SCALE GENOMIC DNA]</scope>
    <source>
        <strain evidence="3">KCTC 22437</strain>
    </source>
</reference>
<dbReference type="RefSeq" id="WP_377183465.1">
    <property type="nucleotide sequence ID" value="NZ_JBHUPD010000001.1"/>
</dbReference>
<feature type="transmembrane region" description="Helical" evidence="1">
    <location>
        <begin position="82"/>
        <end position="100"/>
    </location>
</feature>
<feature type="transmembrane region" description="Helical" evidence="1">
    <location>
        <begin position="41"/>
        <end position="62"/>
    </location>
</feature>
<keyword evidence="1" id="KW-0472">Membrane</keyword>